<dbReference type="InterPro" id="IPR003663">
    <property type="entry name" value="Sugar/inositol_transpt"/>
</dbReference>
<dbReference type="Gene3D" id="1.20.1250.20">
    <property type="entry name" value="MFS general substrate transporter like domains"/>
    <property type="match status" value="1"/>
</dbReference>
<dbReference type="GO" id="GO:0006110">
    <property type="term" value="P:regulation of glycolytic process"/>
    <property type="evidence" value="ECO:0007669"/>
    <property type="project" value="Ensembl"/>
</dbReference>
<dbReference type="InterPro" id="IPR005828">
    <property type="entry name" value="MFS_sugar_transport-like"/>
</dbReference>
<organism evidence="14 15">
    <name type="scientific">Chrysemys picta bellii</name>
    <name type="common">Western painted turtle</name>
    <name type="synonym">Emys bellii</name>
    <dbReference type="NCBI Taxonomy" id="8478"/>
    <lineage>
        <taxon>Eukaryota</taxon>
        <taxon>Metazoa</taxon>
        <taxon>Chordata</taxon>
        <taxon>Craniata</taxon>
        <taxon>Vertebrata</taxon>
        <taxon>Euteleostomi</taxon>
        <taxon>Archelosauria</taxon>
        <taxon>Testudinata</taxon>
        <taxon>Testudines</taxon>
        <taxon>Cryptodira</taxon>
        <taxon>Durocryptodira</taxon>
        <taxon>Testudinoidea</taxon>
        <taxon>Emydidae</taxon>
        <taxon>Chrysemys</taxon>
    </lineage>
</organism>
<dbReference type="Ensembl" id="ENSCPBT00000035332.1">
    <property type="protein sequence ID" value="ENSCPBP00000030008.1"/>
    <property type="gene ID" value="ENSCPBG00000021148.1"/>
</dbReference>
<comment type="subcellular location">
    <subcellularLocation>
        <location evidence="1">Lysosome membrane</location>
        <topology evidence="1">Multi-pass membrane protein</topology>
    </subcellularLocation>
</comment>
<dbReference type="FunFam" id="1.20.1250.20:FF:000221">
    <property type="entry name" value="solute carrier family 2, facilitated glucose transporter member 6"/>
    <property type="match status" value="1"/>
</dbReference>
<dbReference type="NCBIfam" id="TIGR00879">
    <property type="entry name" value="SP"/>
    <property type="match status" value="1"/>
</dbReference>
<dbReference type="KEGG" id="cpic:101939549"/>
<dbReference type="OMA" id="VTCVLVY"/>
<keyword evidence="5" id="KW-1133">Transmembrane helix</keyword>
<dbReference type="PROSITE" id="PS50850">
    <property type="entry name" value="MFS"/>
    <property type="match status" value="1"/>
</dbReference>
<dbReference type="PANTHER" id="PTHR48021">
    <property type="match status" value="1"/>
</dbReference>
<dbReference type="GeneTree" id="ENSGT00940000159976"/>
<proteinExistence type="inferred from homology"/>
<keyword evidence="15" id="KW-1185">Reference proteome</keyword>
<evidence type="ECO:0000256" key="1">
    <source>
        <dbReference type="ARBA" id="ARBA00004155"/>
    </source>
</evidence>
<evidence type="ECO:0000313" key="14">
    <source>
        <dbReference type="Ensembl" id="ENSCPBP00000030008.1"/>
    </source>
</evidence>
<keyword evidence="2 12" id="KW-0813">Transport</keyword>
<accession>A0A8C3PBC9</accession>
<evidence type="ECO:0000256" key="6">
    <source>
        <dbReference type="ARBA" id="ARBA00023136"/>
    </source>
</evidence>
<evidence type="ECO:0000256" key="12">
    <source>
        <dbReference type="RuleBase" id="RU003346"/>
    </source>
</evidence>
<gene>
    <name evidence="14" type="primary">SLC2A6</name>
</gene>
<evidence type="ECO:0000256" key="8">
    <source>
        <dbReference type="ARBA" id="ARBA00023228"/>
    </source>
</evidence>
<sequence length="512" mass="55862">MDASIQKPLLGAPSSAYQTFPQRTAHQLDREYIRTLQNKRLFLAAFAAVLGNFNFGYALVYTSPVIPALETSNIPALKITRVEESWFGSVFTLGAAAGGLSAMLLNDRLGRKLSIMFSAVPSAVGYAFMGSAQGVWMLLLGRLLTGYAGGVTAASIPVYISEISHPGVRGALGSCPQIMAVLGSLVLYALGLKLSWRWLAVAGEVPVLTMIILLCFMPNSPRFLISKGKEDEAVGVLRWLRGPNTDFHREFEQIKESVRQQSRRISCAEIKDPFIYKPILIAVLMRFLQQLSGVTPILVYLQSIFQSTAVILKPEYDAAIVGGVRLASVLIAAVSMDKAGRKILLFVSAGIMFASNLTLGLYIHYTSLPSHNSTMAVINGTLVSPESLTAEPSGYITLIPLVATMLFIMGYAMGWGPITWLLMSEILPLKARGVASGLCVLVSWLTAFALTRFFLLVVQDFGLEVPFLFFAVICAGNLLFTGCCVPETKGRSLEQIESYFRTGRKSFMRNHI</sequence>
<keyword evidence="7" id="KW-0325">Glycoprotein</keyword>
<evidence type="ECO:0000256" key="5">
    <source>
        <dbReference type="ARBA" id="ARBA00022989"/>
    </source>
</evidence>
<dbReference type="InterPro" id="IPR005829">
    <property type="entry name" value="Sugar_transporter_CS"/>
</dbReference>
<dbReference type="InterPro" id="IPR050549">
    <property type="entry name" value="MFS_Trehalose_Transporter"/>
</dbReference>
<evidence type="ECO:0000256" key="10">
    <source>
        <dbReference type="ARBA" id="ARBA00067385"/>
    </source>
</evidence>
<reference evidence="14" key="2">
    <citation type="submission" date="2025-09" db="UniProtKB">
        <authorList>
            <consortium name="Ensembl"/>
        </authorList>
    </citation>
    <scope>IDENTIFICATION</scope>
</reference>
<dbReference type="CTD" id="11182"/>
<dbReference type="OrthoDB" id="6612291at2759"/>
<evidence type="ECO:0000256" key="3">
    <source>
        <dbReference type="ARBA" id="ARBA00022597"/>
    </source>
</evidence>
<feature type="domain" description="Major facilitator superfamily (MFS) profile" evidence="13">
    <location>
        <begin position="40"/>
        <end position="489"/>
    </location>
</feature>
<evidence type="ECO:0000313" key="15">
    <source>
        <dbReference type="Proteomes" id="UP000694380"/>
    </source>
</evidence>
<name>A0A8C3PBC9_CHRPI</name>
<dbReference type="PROSITE" id="PS00216">
    <property type="entry name" value="SUGAR_TRANSPORT_1"/>
    <property type="match status" value="1"/>
</dbReference>
<keyword evidence="8" id="KW-0458">Lysosome</keyword>
<reference evidence="14" key="1">
    <citation type="submission" date="2025-08" db="UniProtKB">
        <authorList>
            <consortium name="Ensembl"/>
        </authorList>
    </citation>
    <scope>IDENTIFICATION</scope>
</reference>
<dbReference type="InterPro" id="IPR036259">
    <property type="entry name" value="MFS_trans_sf"/>
</dbReference>
<evidence type="ECO:0000259" key="13">
    <source>
        <dbReference type="PROSITE" id="PS50850"/>
    </source>
</evidence>
<evidence type="ECO:0000256" key="9">
    <source>
        <dbReference type="ARBA" id="ARBA00053035"/>
    </source>
</evidence>
<evidence type="ECO:0000256" key="7">
    <source>
        <dbReference type="ARBA" id="ARBA00023180"/>
    </source>
</evidence>
<dbReference type="RefSeq" id="XP_008167318.1">
    <property type="nucleotide sequence ID" value="XM_008169096.4"/>
</dbReference>
<comment type="function">
    <text evidence="9">Probable sugar transporter that acts as a regulator of glycolysis in macrophages. Does not transport glucose.</text>
</comment>
<evidence type="ECO:0000256" key="11">
    <source>
        <dbReference type="ARBA" id="ARBA00077394"/>
    </source>
</evidence>
<dbReference type="PRINTS" id="PR00171">
    <property type="entry name" value="SUGRTRNSPORT"/>
</dbReference>
<dbReference type="GeneID" id="101939549"/>
<keyword evidence="3" id="KW-0762">Sugar transport</keyword>
<keyword evidence="4" id="KW-0812">Transmembrane</keyword>
<dbReference type="InterPro" id="IPR020846">
    <property type="entry name" value="MFS_dom"/>
</dbReference>
<dbReference type="Proteomes" id="UP000694380">
    <property type="component" value="Unplaced"/>
</dbReference>
<comment type="similarity">
    <text evidence="12">Belongs to the major facilitator superfamily. Sugar transporter (TC 2.A.1.1) family.</text>
</comment>
<dbReference type="GO" id="GO:0022857">
    <property type="term" value="F:transmembrane transporter activity"/>
    <property type="evidence" value="ECO:0007669"/>
    <property type="project" value="InterPro"/>
</dbReference>
<evidence type="ECO:0000256" key="2">
    <source>
        <dbReference type="ARBA" id="ARBA00022448"/>
    </source>
</evidence>
<dbReference type="CDD" id="cd17434">
    <property type="entry name" value="MFS_GLUT6_Class3"/>
    <property type="match status" value="1"/>
</dbReference>
<keyword evidence="6" id="KW-0472">Membrane</keyword>
<dbReference type="GO" id="GO:0005765">
    <property type="term" value="C:lysosomal membrane"/>
    <property type="evidence" value="ECO:0007669"/>
    <property type="project" value="UniProtKB-SubCell"/>
</dbReference>
<protein>
    <recommendedName>
        <fullName evidence="10">Solute carrier family 2, facilitated glucose transporter member 6</fullName>
    </recommendedName>
    <alternativeName>
        <fullName evidence="11">Glucose transporter type 6</fullName>
    </alternativeName>
</protein>
<dbReference type="Pfam" id="PF00083">
    <property type="entry name" value="Sugar_tr"/>
    <property type="match status" value="1"/>
</dbReference>
<dbReference type="AlphaFoldDB" id="A0A8C3PBC9"/>
<dbReference type="PANTHER" id="PTHR48021:SF59">
    <property type="entry name" value="SOLUTE CARRIER FAMILY 2, FACILITATED GLUCOSE TRANSPORTER MEMBER 6"/>
    <property type="match status" value="1"/>
</dbReference>
<dbReference type="SUPFAM" id="SSF103473">
    <property type="entry name" value="MFS general substrate transporter"/>
    <property type="match status" value="1"/>
</dbReference>
<evidence type="ECO:0000256" key="4">
    <source>
        <dbReference type="ARBA" id="ARBA00022692"/>
    </source>
</evidence>